<feature type="transmembrane region" description="Helical" evidence="1">
    <location>
        <begin position="36"/>
        <end position="55"/>
    </location>
</feature>
<evidence type="ECO:0000313" key="2">
    <source>
        <dbReference type="EMBL" id="MDO6672454.1"/>
    </source>
</evidence>
<dbReference type="PANTHER" id="PTHR28026:SF9">
    <property type="entry name" value="2-HYDROXY-PALMITIC ACID DIOXYGENASE MPO1"/>
    <property type="match status" value="1"/>
</dbReference>
<dbReference type="Pfam" id="PF06127">
    <property type="entry name" value="Mpo1-like"/>
    <property type="match status" value="1"/>
</dbReference>
<dbReference type="EMBL" id="JAUORK010000011">
    <property type="protein sequence ID" value="MDO6672454.1"/>
    <property type="molecule type" value="Genomic_DNA"/>
</dbReference>
<dbReference type="AlphaFoldDB" id="A0AAP4TY53"/>
<accession>A0AAP4TY53</accession>
<proteinExistence type="predicted"/>
<name>A0AAP4TY53_9GAMM</name>
<keyword evidence="1" id="KW-0472">Membrane</keyword>
<dbReference type="RefSeq" id="WP_131431407.1">
    <property type="nucleotide sequence ID" value="NZ_JAUORK010000011.1"/>
</dbReference>
<protein>
    <submittedName>
        <fullName evidence="2">DUF962 domain-containing protein</fullName>
    </submittedName>
</protein>
<gene>
    <name evidence="2" type="ORF">Q4535_10020</name>
</gene>
<keyword evidence="1" id="KW-0812">Transmembrane</keyword>
<reference evidence="2" key="1">
    <citation type="submission" date="2023-07" db="EMBL/GenBank/DDBJ databases">
        <title>Genome content predicts the carbon catabolic preferences of heterotrophic bacteria.</title>
        <authorList>
            <person name="Gralka M."/>
        </authorList>
    </citation>
    <scope>NUCLEOTIDE SEQUENCE</scope>
    <source>
        <strain evidence="2">C2R13</strain>
    </source>
</reference>
<feature type="transmembrane region" description="Helical" evidence="1">
    <location>
        <begin position="67"/>
        <end position="85"/>
    </location>
</feature>
<sequence>MGILSHPHVKTAAHRRLHEALEHYAASHQHRENIRMHLVCVPVIFTASLILLWRLLGGQGLSSEPGLGVWMLPGGVVTLAVLAVYARFSLRVLGVMAVWALASLALMFVMLGLNWPVTPMMLAAFVVAWVGQVVGHRIEGRKPAFLDDLRQLLIGPLFVLVELFPAMRDWLLKQDEPTERS</sequence>
<feature type="transmembrane region" description="Helical" evidence="1">
    <location>
        <begin position="92"/>
        <end position="113"/>
    </location>
</feature>
<evidence type="ECO:0000256" key="1">
    <source>
        <dbReference type="SAM" id="Phobius"/>
    </source>
</evidence>
<dbReference type="GO" id="GO:0016020">
    <property type="term" value="C:membrane"/>
    <property type="evidence" value="ECO:0007669"/>
    <property type="project" value="GOC"/>
</dbReference>
<organism evidence="2 3">
    <name type="scientific">Cobetia amphilecti</name>
    <dbReference type="NCBI Taxonomy" id="1055104"/>
    <lineage>
        <taxon>Bacteria</taxon>
        <taxon>Pseudomonadati</taxon>
        <taxon>Pseudomonadota</taxon>
        <taxon>Gammaproteobacteria</taxon>
        <taxon>Oceanospirillales</taxon>
        <taxon>Halomonadaceae</taxon>
        <taxon>Cobetia</taxon>
    </lineage>
</organism>
<keyword evidence="1" id="KW-1133">Transmembrane helix</keyword>
<dbReference type="Proteomes" id="UP001170481">
    <property type="component" value="Unassembled WGS sequence"/>
</dbReference>
<dbReference type="PANTHER" id="PTHR28026">
    <property type="entry name" value="DUF962 DOMAIN PROTEIN (AFU_ORTHOLOGUE AFUA_8G05310)"/>
    <property type="match status" value="1"/>
</dbReference>
<evidence type="ECO:0000313" key="3">
    <source>
        <dbReference type="Proteomes" id="UP001170481"/>
    </source>
</evidence>
<dbReference type="GO" id="GO:0046521">
    <property type="term" value="P:sphingoid catabolic process"/>
    <property type="evidence" value="ECO:0007669"/>
    <property type="project" value="TreeGrafter"/>
</dbReference>
<dbReference type="InterPro" id="IPR009305">
    <property type="entry name" value="Mpo1-like"/>
</dbReference>
<comment type="caution">
    <text evidence="2">The sequence shown here is derived from an EMBL/GenBank/DDBJ whole genome shotgun (WGS) entry which is preliminary data.</text>
</comment>